<protein>
    <submittedName>
        <fullName evidence="2">Phage late control gene D protein (GPD)</fullName>
    </submittedName>
</protein>
<organism evidence="2">
    <name type="scientific">Serratia marcescens</name>
    <dbReference type="NCBI Taxonomy" id="615"/>
    <lineage>
        <taxon>Bacteria</taxon>
        <taxon>Pseudomonadati</taxon>
        <taxon>Pseudomonadota</taxon>
        <taxon>Gammaproteobacteria</taxon>
        <taxon>Enterobacterales</taxon>
        <taxon>Yersiniaceae</taxon>
        <taxon>Serratia</taxon>
    </lineage>
</organism>
<evidence type="ECO:0000313" key="2">
    <source>
        <dbReference type="EMBL" id="SAY44330.1"/>
    </source>
</evidence>
<evidence type="ECO:0000256" key="1">
    <source>
        <dbReference type="SAM" id="MobiDB-lite"/>
    </source>
</evidence>
<dbReference type="Pfam" id="PF05954">
    <property type="entry name" value="Phage_GPD"/>
    <property type="match status" value="1"/>
</dbReference>
<dbReference type="AlphaFoldDB" id="A0A1C3HGZ2"/>
<dbReference type="SUPFAM" id="SSF69279">
    <property type="entry name" value="Phage tail proteins"/>
    <property type="match status" value="1"/>
</dbReference>
<name>A0A1C3HGZ2_SERMA</name>
<gene>
    <name evidence="2" type="ORF">PWN146_03038</name>
</gene>
<sequence length="375" mass="40442">MENVQREEYRPEFSLTAEGRDITTVMRENLVEIRLTDNGGATAKADELQITILSETMALPSKGARLRLGLGFNGILKDKGWFVVSGISSSGPPRKIVIYATAAPMNAQRQPGDVLNQKSRSWDDVSLGDIVKTVASDNGLIPKVAGALANIAVGHLDQVNESDAALMTRLASRFNAISKPSGGYWLFLQQGESLSVSGKPLASVTILKEEVSEWSYTDGQQRGATTGPGKKGEGGKKGKISVAYFDPEDGRTKTQSLEHDGPSQSHPFTQPTKTAANHSAQSRKTQVSRNERRMTLSGPCRPAHIPLTAESRVITQGFGTVEDRSWLIESLVFSLTSQGMSFAFNLATDINPPKGVSGKKSGKKKDDGIGYFDKT</sequence>
<feature type="region of interest" description="Disordered" evidence="1">
    <location>
        <begin position="350"/>
        <end position="375"/>
    </location>
</feature>
<dbReference type="EMBL" id="LT575490">
    <property type="protein sequence ID" value="SAY44330.1"/>
    <property type="molecule type" value="Genomic_DNA"/>
</dbReference>
<feature type="compositionally biased region" description="Basic and acidic residues" evidence="1">
    <location>
        <begin position="248"/>
        <end position="261"/>
    </location>
</feature>
<reference evidence="2" key="1">
    <citation type="submission" date="2016-05" db="EMBL/GenBank/DDBJ databases">
        <authorList>
            <person name="Cock P.J.A."/>
            <person name="Cock P.J.A."/>
        </authorList>
    </citation>
    <scope>NUCLEOTIDE SEQUENCE</scope>
    <source>
        <strain evidence="2">PWN146_assembly</strain>
    </source>
</reference>
<accession>A0A1C3HGZ2</accession>
<feature type="region of interest" description="Disordered" evidence="1">
    <location>
        <begin position="215"/>
        <end position="303"/>
    </location>
</feature>
<feature type="compositionally biased region" description="Basic and acidic residues" evidence="1">
    <location>
        <begin position="364"/>
        <end position="375"/>
    </location>
</feature>
<proteinExistence type="predicted"/>
<feature type="compositionally biased region" description="Polar residues" evidence="1">
    <location>
        <begin position="262"/>
        <end position="288"/>
    </location>
</feature>
<feature type="compositionally biased region" description="Polar residues" evidence="1">
    <location>
        <begin position="215"/>
        <end position="224"/>
    </location>
</feature>